<dbReference type="EMBL" id="FOHN01000027">
    <property type="protein sequence ID" value="SET52432.1"/>
    <property type="molecule type" value="Genomic_DNA"/>
</dbReference>
<keyword evidence="6 7" id="KW-0472">Membrane</keyword>
<sequence length="282" mass="31860">MNVYVKCKKVIVAFLKYFTLCFGTFVTLIPVVVCVITASKTEKEYESTNVMTPPKNWFNFENYKFVWKQANMLLGFRNSFLVLLVVLTGSILCGTMIAYVLNRFAFPGNKLIRNLFLFATLIPGVATQVTVYQIMDTLHLIDSLVGYMILMMGTDVISIYIFIQFFENISFSIDESAIMDGAGYYTIFFRILLPLLKPAIITCMILKGVSTYNEYYMASLYLQSKNRLITVATSLFKFVGPMGSQYNYICAGVIITIIPALIIFILCQKQIYSGLTQGSVKG</sequence>
<dbReference type="RefSeq" id="WP_092478714.1">
    <property type="nucleotide sequence ID" value="NZ_FOHN01000027.1"/>
</dbReference>
<gene>
    <name evidence="9" type="ORF">SAMN04487772_12730</name>
</gene>
<evidence type="ECO:0000256" key="7">
    <source>
        <dbReference type="RuleBase" id="RU363032"/>
    </source>
</evidence>
<dbReference type="PANTHER" id="PTHR43744:SF3">
    <property type="entry name" value="LACTOSE TRANSPORT SYSTEM PERMEASE PROTEIN LACG"/>
    <property type="match status" value="1"/>
</dbReference>
<feature type="transmembrane region" description="Helical" evidence="7">
    <location>
        <begin position="12"/>
        <end position="38"/>
    </location>
</feature>
<evidence type="ECO:0000256" key="1">
    <source>
        <dbReference type="ARBA" id="ARBA00004651"/>
    </source>
</evidence>
<dbReference type="Gene3D" id="1.10.3720.10">
    <property type="entry name" value="MetI-like"/>
    <property type="match status" value="1"/>
</dbReference>
<dbReference type="Proteomes" id="UP000199800">
    <property type="component" value="Unassembled WGS sequence"/>
</dbReference>
<comment type="similarity">
    <text evidence="7">Belongs to the binding-protein-dependent transport system permease family.</text>
</comment>
<feature type="transmembrane region" description="Helical" evidence="7">
    <location>
        <begin position="187"/>
        <end position="209"/>
    </location>
</feature>
<keyword evidence="9" id="KW-0762">Sugar transport</keyword>
<feature type="domain" description="ABC transmembrane type-1" evidence="8">
    <location>
        <begin position="76"/>
        <end position="267"/>
    </location>
</feature>
<dbReference type="OrthoDB" id="9794684at2"/>
<evidence type="ECO:0000313" key="10">
    <source>
        <dbReference type="Proteomes" id="UP000199800"/>
    </source>
</evidence>
<dbReference type="PROSITE" id="PS50928">
    <property type="entry name" value="ABC_TM1"/>
    <property type="match status" value="1"/>
</dbReference>
<name>A0A1I0F3P5_9FIRM</name>
<keyword evidence="2 7" id="KW-0813">Transport</keyword>
<dbReference type="InterPro" id="IPR000515">
    <property type="entry name" value="MetI-like"/>
</dbReference>
<dbReference type="InterPro" id="IPR035906">
    <property type="entry name" value="MetI-like_sf"/>
</dbReference>
<evidence type="ECO:0000259" key="8">
    <source>
        <dbReference type="PROSITE" id="PS50928"/>
    </source>
</evidence>
<feature type="transmembrane region" description="Helical" evidence="7">
    <location>
        <begin position="147"/>
        <end position="166"/>
    </location>
</feature>
<protein>
    <submittedName>
        <fullName evidence="9">Multiple sugar transport system permease protein</fullName>
    </submittedName>
</protein>
<dbReference type="GO" id="GO:0005886">
    <property type="term" value="C:plasma membrane"/>
    <property type="evidence" value="ECO:0007669"/>
    <property type="project" value="UniProtKB-SubCell"/>
</dbReference>
<feature type="transmembrane region" description="Helical" evidence="7">
    <location>
        <begin position="80"/>
        <end position="102"/>
    </location>
</feature>
<reference evidence="9 10" key="1">
    <citation type="submission" date="2016-10" db="EMBL/GenBank/DDBJ databases">
        <authorList>
            <person name="de Groot N.N."/>
        </authorList>
    </citation>
    <scope>NUCLEOTIDE SEQUENCE [LARGE SCALE GENOMIC DNA]</scope>
    <source>
        <strain evidence="9 10">DSM 1801</strain>
    </source>
</reference>
<keyword evidence="5 7" id="KW-1133">Transmembrane helix</keyword>
<evidence type="ECO:0000256" key="6">
    <source>
        <dbReference type="ARBA" id="ARBA00023136"/>
    </source>
</evidence>
<evidence type="ECO:0000256" key="4">
    <source>
        <dbReference type="ARBA" id="ARBA00022692"/>
    </source>
</evidence>
<comment type="subcellular location">
    <subcellularLocation>
        <location evidence="1 7">Cell membrane</location>
        <topology evidence="1 7">Multi-pass membrane protein</topology>
    </subcellularLocation>
</comment>
<keyword evidence="4 7" id="KW-0812">Transmembrane</keyword>
<feature type="transmembrane region" description="Helical" evidence="7">
    <location>
        <begin position="114"/>
        <end position="135"/>
    </location>
</feature>
<dbReference type="STRING" id="29364.SAMN04487772_12730"/>
<evidence type="ECO:0000313" key="9">
    <source>
        <dbReference type="EMBL" id="SET52432.1"/>
    </source>
</evidence>
<dbReference type="SUPFAM" id="SSF161098">
    <property type="entry name" value="MetI-like"/>
    <property type="match status" value="1"/>
</dbReference>
<keyword evidence="10" id="KW-1185">Reference proteome</keyword>
<proteinExistence type="inferred from homology"/>
<evidence type="ECO:0000256" key="2">
    <source>
        <dbReference type="ARBA" id="ARBA00022448"/>
    </source>
</evidence>
<accession>A0A1I0F3P5</accession>
<dbReference type="Pfam" id="PF00528">
    <property type="entry name" value="BPD_transp_1"/>
    <property type="match status" value="1"/>
</dbReference>
<dbReference type="AlphaFoldDB" id="A0A1I0F3P5"/>
<feature type="transmembrane region" description="Helical" evidence="7">
    <location>
        <begin position="246"/>
        <end position="267"/>
    </location>
</feature>
<evidence type="ECO:0000256" key="3">
    <source>
        <dbReference type="ARBA" id="ARBA00022475"/>
    </source>
</evidence>
<dbReference type="GO" id="GO:0055085">
    <property type="term" value="P:transmembrane transport"/>
    <property type="evidence" value="ECO:0007669"/>
    <property type="project" value="InterPro"/>
</dbReference>
<dbReference type="CDD" id="cd06261">
    <property type="entry name" value="TM_PBP2"/>
    <property type="match status" value="1"/>
</dbReference>
<evidence type="ECO:0000256" key="5">
    <source>
        <dbReference type="ARBA" id="ARBA00022989"/>
    </source>
</evidence>
<organism evidence="9 10">
    <name type="scientific">[Clostridium] polysaccharolyticum</name>
    <dbReference type="NCBI Taxonomy" id="29364"/>
    <lineage>
        <taxon>Bacteria</taxon>
        <taxon>Bacillati</taxon>
        <taxon>Bacillota</taxon>
        <taxon>Clostridia</taxon>
        <taxon>Lachnospirales</taxon>
        <taxon>Lachnospiraceae</taxon>
    </lineage>
</organism>
<dbReference type="PANTHER" id="PTHR43744">
    <property type="entry name" value="ABC TRANSPORTER PERMEASE PROTEIN MG189-RELATED-RELATED"/>
    <property type="match status" value="1"/>
</dbReference>
<keyword evidence="3" id="KW-1003">Cell membrane</keyword>